<protein>
    <submittedName>
        <fullName evidence="1">Uncharacterized protein</fullName>
    </submittedName>
</protein>
<dbReference type="AlphaFoldDB" id="A0A838CIH3"/>
<accession>A0A838CIH3</accession>
<organism evidence="1 2">
    <name type="scientific">Corynebacterium wankanglinii</name>
    <dbReference type="NCBI Taxonomy" id="2735136"/>
    <lineage>
        <taxon>Bacteria</taxon>
        <taxon>Bacillati</taxon>
        <taxon>Actinomycetota</taxon>
        <taxon>Actinomycetes</taxon>
        <taxon>Mycobacteriales</taxon>
        <taxon>Corynebacteriaceae</taxon>
        <taxon>Corynebacterium</taxon>
    </lineage>
</organism>
<evidence type="ECO:0000313" key="2">
    <source>
        <dbReference type="Proteomes" id="UP000581408"/>
    </source>
</evidence>
<reference evidence="1 2" key="1">
    <citation type="submission" date="2020-05" db="EMBL/GenBank/DDBJ databases">
        <title>Descriptions of Corynebacterium xxxx sp. nov., Corynebacterium yyyy sp. nov. and Corynebacterium zzzz sp. nov.</title>
        <authorList>
            <person name="Zhang G."/>
        </authorList>
    </citation>
    <scope>NUCLEOTIDE SEQUENCE [LARGE SCALE GENOMIC DNA]</scope>
    <source>
        <strain evidence="2">zg-915</strain>
    </source>
</reference>
<sequence>MIILATGAIQDFCLKGKELKDKSACAFYVAVTRAQYSVAIVINQSQKNLIASAPLGLPVWTPQHDFLIF</sequence>
<proteinExistence type="predicted"/>
<dbReference type="EMBL" id="JABFEE010000001">
    <property type="protein sequence ID" value="MBA1834330.1"/>
    <property type="molecule type" value="Genomic_DNA"/>
</dbReference>
<evidence type="ECO:0000313" key="1">
    <source>
        <dbReference type="EMBL" id="MBA1834330.1"/>
    </source>
</evidence>
<comment type="caution">
    <text evidence="1">The sequence shown here is derived from an EMBL/GenBank/DDBJ whole genome shotgun (WGS) entry which is preliminary data.</text>
</comment>
<name>A0A838CIH3_9CORY</name>
<dbReference type="Proteomes" id="UP000581408">
    <property type="component" value="Unassembled WGS sequence"/>
</dbReference>
<gene>
    <name evidence="1" type="ORF">HMC16_01065</name>
</gene>